<sequence>MLRSFRLGNHRSFRDEQELLLMPALPGDSRPVVPVAAVYGANASGKSNLLDGLYTMRQLVRSDLRSTTLEEGCLQQPFRLDPASKAKGSTFVVELVLSGTPYTYGFVVARDEVMEEWLYSYPEKRKRLLFERQGRIVKFGSTVADVKAKLELLEEMVRPDALFLSLCRQLAIGPLVPVFDWFRSGMRMPSTARFSRHIHRSVSSYLSNGDTARLRRMVALLQAADVGIVDLEVNEVSRSVGLRDDQVMTQREVVLLHGDTREPFDLHEESSGTRNWLALLPAVLEVLDSGSLLVVDEIDASLHPLLTAKLVGLFADERINAQHAQLVFTTHDTSLLGTMLGDQVLERDQVWFVERNAAGASELYPLTDFKPRNDQNIERRYLGGSYGAVPVLGDFFEAAVRK</sequence>
<dbReference type="PANTHER" id="PTHR40396:SF1">
    <property type="entry name" value="ATPASE AAA-TYPE CORE DOMAIN-CONTAINING PROTEIN"/>
    <property type="match status" value="1"/>
</dbReference>
<dbReference type="Proteomes" id="UP000027345">
    <property type="component" value="Unassembled WGS sequence"/>
</dbReference>
<proteinExistence type="predicted"/>
<dbReference type="Pfam" id="PF13304">
    <property type="entry name" value="AAA_21"/>
    <property type="match status" value="1"/>
</dbReference>
<evidence type="ECO:0000313" key="2">
    <source>
        <dbReference type="EMBL" id="KDN19012.1"/>
    </source>
</evidence>
<accession>A0A066TZH1</accession>
<dbReference type="PANTHER" id="PTHR40396">
    <property type="entry name" value="ATPASE-LIKE PROTEIN"/>
    <property type="match status" value="1"/>
</dbReference>
<keyword evidence="3" id="KW-1185">Reference proteome</keyword>
<dbReference type="GO" id="GO:0016887">
    <property type="term" value="F:ATP hydrolysis activity"/>
    <property type="evidence" value="ECO:0007669"/>
    <property type="project" value="InterPro"/>
</dbReference>
<evidence type="ECO:0000259" key="1">
    <source>
        <dbReference type="Pfam" id="PF13304"/>
    </source>
</evidence>
<evidence type="ECO:0000313" key="3">
    <source>
        <dbReference type="Proteomes" id="UP000027345"/>
    </source>
</evidence>
<name>A0A066TZH1_9PSEU</name>
<feature type="domain" description="ATPase AAA-type core" evidence="1">
    <location>
        <begin position="35"/>
        <end position="336"/>
    </location>
</feature>
<comment type="caution">
    <text evidence="2">The sequence shown here is derived from an EMBL/GenBank/DDBJ whole genome shotgun (WGS) entry which is preliminary data.</text>
</comment>
<dbReference type="GO" id="GO:0005524">
    <property type="term" value="F:ATP binding"/>
    <property type="evidence" value="ECO:0007669"/>
    <property type="project" value="InterPro"/>
</dbReference>
<gene>
    <name evidence="2" type="ORF">DV20_27785</name>
</gene>
<protein>
    <recommendedName>
        <fullName evidence="1">ATPase AAA-type core domain-containing protein</fullName>
    </recommendedName>
</protein>
<dbReference type="InterPro" id="IPR003959">
    <property type="entry name" value="ATPase_AAA_core"/>
</dbReference>
<dbReference type="AlphaFoldDB" id="A0A066TZH1"/>
<organism evidence="2 3">
    <name type="scientific">Amycolatopsis rifamycinica</name>
    <dbReference type="NCBI Taxonomy" id="287986"/>
    <lineage>
        <taxon>Bacteria</taxon>
        <taxon>Bacillati</taxon>
        <taxon>Actinomycetota</taxon>
        <taxon>Actinomycetes</taxon>
        <taxon>Pseudonocardiales</taxon>
        <taxon>Pseudonocardiaceae</taxon>
        <taxon>Amycolatopsis</taxon>
    </lineage>
</organism>
<dbReference type="eggNOG" id="COG1106">
    <property type="taxonomic scope" value="Bacteria"/>
</dbReference>
<dbReference type="OrthoDB" id="9809324at2"/>
<dbReference type="InterPro" id="IPR027417">
    <property type="entry name" value="P-loop_NTPase"/>
</dbReference>
<dbReference type="STRING" id="287986.DV20_27785"/>
<dbReference type="SUPFAM" id="SSF52540">
    <property type="entry name" value="P-loop containing nucleoside triphosphate hydrolases"/>
    <property type="match status" value="1"/>
</dbReference>
<dbReference type="EMBL" id="JMQI01000058">
    <property type="protein sequence ID" value="KDN19012.1"/>
    <property type="molecule type" value="Genomic_DNA"/>
</dbReference>
<reference evidence="2 3" key="1">
    <citation type="submission" date="2014-05" db="EMBL/GenBank/DDBJ databases">
        <title>Draft genome sequence of Amycolatopsis rifamycinica DSM 46095.</title>
        <authorList>
            <person name="Lal R."/>
            <person name="Saxena A."/>
            <person name="Kumari R."/>
            <person name="Mukherjee U."/>
            <person name="Singh P."/>
            <person name="Sangwan N."/>
            <person name="Mahato N.K."/>
        </authorList>
    </citation>
    <scope>NUCLEOTIDE SEQUENCE [LARGE SCALE GENOMIC DNA]</scope>
    <source>
        <strain evidence="2 3">DSM 46095</strain>
    </source>
</reference>
<dbReference type="RefSeq" id="WP_043785214.1">
    <property type="nucleotide sequence ID" value="NZ_JMQI01000058.1"/>
</dbReference>
<dbReference type="Gene3D" id="3.40.50.300">
    <property type="entry name" value="P-loop containing nucleotide triphosphate hydrolases"/>
    <property type="match status" value="2"/>
</dbReference>